<reference evidence="10" key="2">
    <citation type="submission" date="2025-05" db="UniProtKB">
        <authorList>
            <consortium name="Ensembl"/>
        </authorList>
    </citation>
    <scope>IDENTIFICATION</scope>
</reference>
<dbReference type="AlphaFoldDB" id="A0A8C4ARE9"/>
<dbReference type="Ensembl" id="ENSDCDT00010044797.1">
    <property type="protein sequence ID" value="ENSDCDP00010035744.1"/>
    <property type="gene ID" value="ENSDCDG00010023247.1"/>
</dbReference>
<evidence type="ECO:0000256" key="6">
    <source>
        <dbReference type="ARBA" id="ARBA00022833"/>
    </source>
</evidence>
<dbReference type="InterPro" id="IPR006629">
    <property type="entry name" value="LITAF"/>
</dbReference>
<sequence>MNMASAPPLESDAFLGQPPPTYEESTRNPVWPQYGHFPGCPPPTQGKTTEHVYPVQGYAPAYSTQPPNPVNNANAIVSIQTIYMQPAVAFGTTPVHVHCNVCAKTILTRLQYSSGTLTWLTCVGLAFCGCIYGCCLTPFCLNPLKDVRHVCPSCNSILGTYRRI</sequence>
<organism evidence="10 11">
    <name type="scientific">Denticeps clupeoides</name>
    <name type="common">denticle herring</name>
    <dbReference type="NCBI Taxonomy" id="299321"/>
    <lineage>
        <taxon>Eukaryota</taxon>
        <taxon>Metazoa</taxon>
        <taxon>Chordata</taxon>
        <taxon>Craniata</taxon>
        <taxon>Vertebrata</taxon>
        <taxon>Euteleostomi</taxon>
        <taxon>Actinopterygii</taxon>
        <taxon>Neopterygii</taxon>
        <taxon>Teleostei</taxon>
        <taxon>Clupei</taxon>
        <taxon>Clupeiformes</taxon>
        <taxon>Denticipitoidei</taxon>
        <taxon>Denticipitidae</taxon>
        <taxon>Denticeps</taxon>
    </lineage>
</organism>
<dbReference type="GO" id="GO:0098574">
    <property type="term" value="C:cytoplasmic side of lysosomal membrane"/>
    <property type="evidence" value="ECO:0007669"/>
    <property type="project" value="TreeGrafter"/>
</dbReference>
<dbReference type="GO" id="GO:0098560">
    <property type="term" value="C:cytoplasmic side of late endosome membrane"/>
    <property type="evidence" value="ECO:0007669"/>
    <property type="project" value="TreeGrafter"/>
</dbReference>
<protein>
    <recommendedName>
        <fullName evidence="9">LITAF domain-containing protein</fullName>
    </recommendedName>
</protein>
<proteinExistence type="inferred from homology"/>
<name>A0A8C4ARE9_9TELE</name>
<dbReference type="SMART" id="SM00714">
    <property type="entry name" value="LITAF"/>
    <property type="match status" value="1"/>
</dbReference>
<keyword evidence="6" id="KW-0862">Zinc</keyword>
<evidence type="ECO:0000256" key="8">
    <source>
        <dbReference type="SAM" id="MobiDB-lite"/>
    </source>
</evidence>
<evidence type="ECO:0000313" key="11">
    <source>
        <dbReference type="Proteomes" id="UP000694580"/>
    </source>
</evidence>
<dbReference type="RefSeq" id="XP_028842656.1">
    <property type="nucleotide sequence ID" value="XM_028986823.1"/>
</dbReference>
<gene>
    <name evidence="10" type="primary">LITAF</name>
</gene>
<evidence type="ECO:0000256" key="5">
    <source>
        <dbReference type="ARBA" id="ARBA00022723"/>
    </source>
</evidence>
<evidence type="ECO:0000259" key="9">
    <source>
        <dbReference type="PROSITE" id="PS51837"/>
    </source>
</evidence>
<accession>A0A8C4ARE9</accession>
<dbReference type="PROSITE" id="PS51837">
    <property type="entry name" value="LITAF"/>
    <property type="match status" value="1"/>
</dbReference>
<evidence type="ECO:0000256" key="7">
    <source>
        <dbReference type="ARBA" id="ARBA00023136"/>
    </source>
</evidence>
<dbReference type="RefSeq" id="XP_028842657.1">
    <property type="nucleotide sequence ID" value="XM_028986824.1"/>
</dbReference>
<dbReference type="GeneTree" id="ENSGT00940000155366"/>
<dbReference type="Proteomes" id="UP000694580">
    <property type="component" value="Chromosome 7"/>
</dbReference>
<comment type="similarity">
    <text evidence="4">Belongs to the CDIP1/LITAF family.</text>
</comment>
<dbReference type="Pfam" id="PF10601">
    <property type="entry name" value="zf-LITAF-like"/>
    <property type="match status" value="1"/>
</dbReference>
<dbReference type="GeneID" id="114794332"/>
<keyword evidence="11" id="KW-1185">Reference proteome</keyword>
<evidence type="ECO:0000256" key="1">
    <source>
        <dbReference type="ARBA" id="ARBA00004125"/>
    </source>
</evidence>
<feature type="region of interest" description="Disordered" evidence="8">
    <location>
        <begin position="1"/>
        <end position="28"/>
    </location>
</feature>
<keyword evidence="5" id="KW-0479">Metal-binding</keyword>
<comment type="subcellular location">
    <subcellularLocation>
        <location evidence="1">Endosome membrane</location>
        <topology evidence="1">Peripheral membrane protein</topology>
        <orientation evidence="1">Cytoplasmic side</orientation>
    </subcellularLocation>
    <subcellularLocation>
        <location evidence="2">Late endosome membrane</location>
    </subcellularLocation>
    <subcellularLocation>
        <location evidence="3">Lysosome membrane</location>
        <topology evidence="3">Peripheral membrane protein</topology>
        <orientation evidence="3">Cytoplasmic side</orientation>
    </subcellularLocation>
</comment>
<dbReference type="Ensembl" id="ENSDCDT00010044785.1">
    <property type="protein sequence ID" value="ENSDCDP00010035736.1"/>
    <property type="gene ID" value="ENSDCDG00010023247.1"/>
</dbReference>
<feature type="domain" description="LITAF" evidence="9">
    <location>
        <begin position="79"/>
        <end position="163"/>
    </location>
</feature>
<dbReference type="PANTHER" id="PTHR23292">
    <property type="entry name" value="LIPOPOLYSACCHARIDE-INDUCED TUMOR NECROSIS FACTOR-ALPHA FACTOR"/>
    <property type="match status" value="1"/>
</dbReference>
<dbReference type="GO" id="GO:0008270">
    <property type="term" value="F:zinc ion binding"/>
    <property type="evidence" value="ECO:0007669"/>
    <property type="project" value="TreeGrafter"/>
</dbReference>
<dbReference type="OrthoDB" id="4713066at2759"/>
<dbReference type="GO" id="GO:0005634">
    <property type="term" value="C:nucleus"/>
    <property type="evidence" value="ECO:0007669"/>
    <property type="project" value="TreeGrafter"/>
</dbReference>
<dbReference type="PANTHER" id="PTHR23292:SF45">
    <property type="entry name" value="LIPOPOLYSACCHARIDE-INDUCED TUMOR NECROSIS FACTOR-ALPHA FACTOR HOMOLOG"/>
    <property type="match status" value="1"/>
</dbReference>
<evidence type="ECO:0000256" key="4">
    <source>
        <dbReference type="ARBA" id="ARBA00005975"/>
    </source>
</evidence>
<dbReference type="InterPro" id="IPR037519">
    <property type="entry name" value="LITAF_fam"/>
</dbReference>
<evidence type="ECO:0000313" key="10">
    <source>
        <dbReference type="Ensembl" id="ENSDCDP00010035736.1"/>
    </source>
</evidence>
<evidence type="ECO:0000256" key="3">
    <source>
        <dbReference type="ARBA" id="ARBA00004630"/>
    </source>
</evidence>
<reference evidence="10 11" key="1">
    <citation type="submission" date="2020-06" db="EMBL/GenBank/DDBJ databases">
        <authorList>
            <consortium name="Wellcome Sanger Institute Data Sharing"/>
        </authorList>
    </citation>
    <scope>NUCLEOTIDE SEQUENCE [LARGE SCALE GENOMIC DNA]</scope>
</reference>
<keyword evidence="7" id="KW-0472">Membrane</keyword>
<evidence type="ECO:0000256" key="2">
    <source>
        <dbReference type="ARBA" id="ARBA00004414"/>
    </source>
</evidence>